<dbReference type="InterPro" id="IPR037119">
    <property type="entry name" value="Haem_oxidase_HugZ-like_sf"/>
</dbReference>
<dbReference type="Pfam" id="PF14934">
    <property type="entry name" value="TMEM254"/>
    <property type="match status" value="1"/>
</dbReference>
<sequence>MITDDPIVPHSAGISAYMSGHPATNLAYVKYFGKRPDAVSAQFQSIDSKGFTLSFTDSHGQTGQVRAHFKTPLTKREEIRPVLQDMAKEAETALGLPSTLEGPPPFTAIARAVAAQATTPTPIPTSNQYPTDIFYSVDKRDVAIAVIYYGILAYAASPYNSGWTKFPPASARWVLKVLVGIHTLEAAIALAKTIKRGWYSPITIAKWTLSTLVFGMPSGKKLELHRKQVTGELGPAKQD</sequence>
<dbReference type="Proteomes" id="UP000242875">
    <property type="component" value="Unassembled WGS sequence"/>
</dbReference>
<organism evidence="2 3">
    <name type="scientific">Bifiguratus adelaidae</name>
    <dbReference type="NCBI Taxonomy" id="1938954"/>
    <lineage>
        <taxon>Eukaryota</taxon>
        <taxon>Fungi</taxon>
        <taxon>Fungi incertae sedis</taxon>
        <taxon>Mucoromycota</taxon>
        <taxon>Mucoromycotina</taxon>
        <taxon>Endogonomycetes</taxon>
        <taxon>Endogonales</taxon>
        <taxon>Endogonales incertae sedis</taxon>
        <taxon>Bifiguratus</taxon>
    </lineage>
</organism>
<evidence type="ECO:0000313" key="2">
    <source>
        <dbReference type="EMBL" id="OZJ05424.1"/>
    </source>
</evidence>
<dbReference type="InterPro" id="IPR019595">
    <property type="entry name" value="DUF2470"/>
</dbReference>
<evidence type="ECO:0000259" key="1">
    <source>
        <dbReference type="Pfam" id="PF10615"/>
    </source>
</evidence>
<evidence type="ECO:0000313" key="3">
    <source>
        <dbReference type="Proteomes" id="UP000242875"/>
    </source>
</evidence>
<keyword evidence="3" id="KW-1185">Reference proteome</keyword>
<gene>
    <name evidence="2" type="ORF">BZG36_01653</name>
</gene>
<dbReference type="EMBL" id="MVBO01000015">
    <property type="protein sequence ID" value="OZJ05424.1"/>
    <property type="molecule type" value="Genomic_DNA"/>
</dbReference>
<dbReference type="Gene3D" id="3.20.180.10">
    <property type="entry name" value="PNP-oxidase-like"/>
    <property type="match status" value="1"/>
</dbReference>
<dbReference type="OrthoDB" id="5553410at2759"/>
<dbReference type="Pfam" id="PF10615">
    <property type="entry name" value="DUF2470"/>
    <property type="match status" value="1"/>
</dbReference>
<dbReference type="AlphaFoldDB" id="A0A261Y4N8"/>
<protein>
    <recommendedName>
        <fullName evidence="1">DUF2470 domain-containing protein</fullName>
    </recommendedName>
</protein>
<name>A0A261Y4N8_9FUNG</name>
<feature type="domain" description="DUF2470" evidence="1">
    <location>
        <begin position="11"/>
        <end position="86"/>
    </location>
</feature>
<dbReference type="InterPro" id="IPR028110">
    <property type="entry name" value="TMEM254"/>
</dbReference>
<proteinExistence type="predicted"/>
<reference evidence="2 3" key="1">
    <citation type="journal article" date="2017" name="Mycologia">
        <title>Bifiguratus adelaidae, gen. et sp. nov., a new member of Mucoromycotina in endophytic and soil-dwelling habitats.</title>
        <authorList>
            <person name="Torres-Cruz T.J."/>
            <person name="Billingsley Tobias T.L."/>
            <person name="Almatruk M."/>
            <person name="Hesse C."/>
            <person name="Kuske C.R."/>
            <person name="Desiro A."/>
            <person name="Benucci G.M."/>
            <person name="Bonito G."/>
            <person name="Stajich J.E."/>
            <person name="Dunlap C."/>
            <person name="Arnold A.E."/>
            <person name="Porras-Alfaro A."/>
        </authorList>
    </citation>
    <scope>NUCLEOTIDE SEQUENCE [LARGE SCALE GENOMIC DNA]</scope>
    <source>
        <strain evidence="2 3">AZ0501</strain>
    </source>
</reference>
<accession>A0A261Y4N8</accession>
<comment type="caution">
    <text evidence="2">The sequence shown here is derived from an EMBL/GenBank/DDBJ whole genome shotgun (WGS) entry which is preliminary data.</text>
</comment>